<feature type="domain" description="Carboxyltransferase" evidence="4">
    <location>
        <begin position="7"/>
        <end position="237"/>
    </location>
</feature>
<dbReference type="SUPFAM" id="SSF50891">
    <property type="entry name" value="Cyclophilin-like"/>
    <property type="match status" value="1"/>
</dbReference>
<dbReference type="InterPro" id="IPR010016">
    <property type="entry name" value="PxpB"/>
</dbReference>
<dbReference type="EMBL" id="JWIR02000040">
    <property type="protein sequence ID" value="KKB39633.1"/>
    <property type="molecule type" value="Genomic_DNA"/>
</dbReference>
<accession>A0A0F5I2F8</accession>
<dbReference type="GO" id="GO:0016787">
    <property type="term" value="F:hydrolase activity"/>
    <property type="evidence" value="ECO:0007669"/>
    <property type="project" value="UniProtKB-KW"/>
</dbReference>
<evidence type="ECO:0000256" key="1">
    <source>
        <dbReference type="ARBA" id="ARBA00022741"/>
    </source>
</evidence>
<gene>
    <name evidence="5" type="ORF">QY95_02263</name>
</gene>
<comment type="caution">
    <text evidence="5">The sequence shown here is derived from an EMBL/GenBank/DDBJ whole genome shotgun (WGS) entry which is preliminary data.</text>
</comment>
<dbReference type="STRING" id="1221996.QY95_02263"/>
<dbReference type="GO" id="GO:0005524">
    <property type="term" value="F:ATP binding"/>
    <property type="evidence" value="ECO:0007669"/>
    <property type="project" value="UniProtKB-KW"/>
</dbReference>
<dbReference type="SMART" id="SM00796">
    <property type="entry name" value="AHS1"/>
    <property type="match status" value="1"/>
</dbReference>
<protein>
    <submittedName>
        <fullName evidence="5">Allophanate hydrolase 2 subunit 1</fullName>
    </submittedName>
</protein>
<keyword evidence="6" id="KW-1185">Reference proteome</keyword>
<dbReference type="AlphaFoldDB" id="A0A0F5I2F8"/>
<dbReference type="RefSeq" id="WP_040047614.1">
    <property type="nucleotide sequence ID" value="NZ_JWIR02000040.1"/>
</dbReference>
<dbReference type="SUPFAM" id="SSF160467">
    <property type="entry name" value="PH0987 N-terminal domain-like"/>
    <property type="match status" value="1"/>
</dbReference>
<dbReference type="PANTHER" id="PTHR34698:SF2">
    <property type="entry name" value="5-OXOPROLINASE SUBUNIT B"/>
    <property type="match status" value="1"/>
</dbReference>
<dbReference type="InterPro" id="IPR003833">
    <property type="entry name" value="CT_C_D"/>
</dbReference>
<organism evidence="5 6">
    <name type="scientific">Bacillus thermotolerans</name>
    <name type="common">Quasibacillus thermotolerans</name>
    <dbReference type="NCBI Taxonomy" id="1221996"/>
    <lineage>
        <taxon>Bacteria</taxon>
        <taxon>Bacillati</taxon>
        <taxon>Bacillota</taxon>
        <taxon>Bacilli</taxon>
        <taxon>Bacillales</taxon>
        <taxon>Bacillaceae</taxon>
        <taxon>Bacillus</taxon>
    </lineage>
</organism>
<evidence type="ECO:0000256" key="3">
    <source>
        <dbReference type="ARBA" id="ARBA00022840"/>
    </source>
</evidence>
<evidence type="ECO:0000313" key="6">
    <source>
        <dbReference type="Proteomes" id="UP000031563"/>
    </source>
</evidence>
<proteinExistence type="predicted"/>
<evidence type="ECO:0000259" key="4">
    <source>
        <dbReference type="SMART" id="SM00796"/>
    </source>
</evidence>
<dbReference type="OrthoDB" id="9778567at2"/>
<dbReference type="PANTHER" id="PTHR34698">
    <property type="entry name" value="5-OXOPROLINASE SUBUNIT B"/>
    <property type="match status" value="1"/>
</dbReference>
<name>A0A0F5I2F8_BACTR</name>
<dbReference type="Pfam" id="PF02682">
    <property type="entry name" value="CT_C_D"/>
    <property type="match status" value="1"/>
</dbReference>
<keyword evidence="1" id="KW-0547">Nucleotide-binding</keyword>
<sequence length="294" mass="34028">MLVFSETRFDFCGDEYIYAELSKEMRIESTFKVITVTNELRKRDIPGLIEIYPSNTSYLIRYDPNVISPHHLLEYLQEVDRQKNDRSELTFSSRMIEIPVWYDDAVTRKTTERYEHLQPEAKGHDFSYVMQLNGFESSDAFTQAHSSVPYFITSLGFKPGNAWGFPIGIPDHRIIQAPKYKSPRAYTPSEAVGVGGAFTVVYPTESTGSYQLIGLSAVPVYDPNQSLSIFRDTFFLAKPGDLWKYRPVTEAEYHNIREEVSKRTYTYKVKPIQFSAERYEEEGSKYIQQLMEGF</sequence>
<reference evidence="5" key="1">
    <citation type="submission" date="2015-02" db="EMBL/GenBank/DDBJ databases">
        <title>Genome Assembly of Bacillaceae bacterium MTCC 8252.</title>
        <authorList>
            <person name="Verma A."/>
            <person name="Khatri I."/>
            <person name="Mual P."/>
            <person name="Subramanian S."/>
            <person name="Krishnamurthi S."/>
        </authorList>
    </citation>
    <scope>NUCLEOTIDE SEQUENCE [LARGE SCALE GENOMIC DNA]</scope>
    <source>
        <strain evidence="5">MTCC 8252</strain>
    </source>
</reference>
<keyword evidence="3" id="KW-0067">ATP-binding</keyword>
<dbReference type="Gene3D" id="2.40.100.10">
    <property type="entry name" value="Cyclophilin-like"/>
    <property type="match status" value="1"/>
</dbReference>
<evidence type="ECO:0000256" key="2">
    <source>
        <dbReference type="ARBA" id="ARBA00022801"/>
    </source>
</evidence>
<dbReference type="Gene3D" id="3.30.1360.40">
    <property type="match status" value="1"/>
</dbReference>
<evidence type="ECO:0000313" key="5">
    <source>
        <dbReference type="EMBL" id="KKB39633.1"/>
    </source>
</evidence>
<dbReference type="Proteomes" id="UP000031563">
    <property type="component" value="Unassembled WGS sequence"/>
</dbReference>
<keyword evidence="2 5" id="KW-0378">Hydrolase</keyword>
<dbReference type="InterPro" id="IPR029000">
    <property type="entry name" value="Cyclophilin-like_dom_sf"/>
</dbReference>